<sequence>MDSAARGAKALATGDLETAISEYTAAIKSSPTSPDYHAKRSQAYQRSGKNEEALKDAEKAVVLAQKRAKRESIIDAQYKRAVALYNLGRYADAAFVADVVKKMDEKNKLVDVLKGRALSGIGKLADGDENKLVRVTEIPVPEDESLMRETKTPNGGGHITTATQPQLLQQTPADKIRHEWYQNSDNVYFTLLAKGVPQEKAVIDITSTSLSISFPLVATSSSYDFTLEPLFATVVPEKSTKRILSTKIEVILAKASSGQKWGALEGDHHPSTDAAQASPDKDDSVKQAVLSASSNASIKPAAGHSYPTSSRTGPKNWDSIKLEGDEDKGGDEANDFFKMLYSQASPETRRAMIKSYTESNGTALSTNWEEVSQGKVETTPPDGMEAKQYSK</sequence>
<protein>
    <submittedName>
        <fullName evidence="5">SGS-domain-containing protein</fullName>
    </submittedName>
</protein>
<evidence type="ECO:0000259" key="3">
    <source>
        <dbReference type="PROSITE" id="PS51048"/>
    </source>
</evidence>
<dbReference type="GO" id="GO:0051087">
    <property type="term" value="F:protein-folding chaperone binding"/>
    <property type="evidence" value="ECO:0007669"/>
    <property type="project" value="InterPro"/>
</dbReference>
<proteinExistence type="inferred from homology"/>
<comment type="similarity">
    <text evidence="1">Belongs to the SGT1 family.</text>
</comment>
<evidence type="ECO:0000256" key="1">
    <source>
        <dbReference type="ARBA" id="ARBA00008509"/>
    </source>
</evidence>
<accession>A0A9P4QHS9</accession>
<dbReference type="CDD" id="cd06466">
    <property type="entry name" value="p23_CS_SGT1_like"/>
    <property type="match status" value="1"/>
</dbReference>
<dbReference type="Proteomes" id="UP000799441">
    <property type="component" value="Unassembled WGS sequence"/>
</dbReference>
<dbReference type="AlphaFoldDB" id="A0A9P4QHS9"/>
<dbReference type="Pfam" id="PF04969">
    <property type="entry name" value="CS"/>
    <property type="match status" value="1"/>
</dbReference>
<comment type="caution">
    <text evidence="5">The sequence shown here is derived from an EMBL/GenBank/DDBJ whole genome shotgun (WGS) entry which is preliminary data.</text>
</comment>
<dbReference type="SUPFAM" id="SSF49764">
    <property type="entry name" value="HSP20-like chaperones"/>
    <property type="match status" value="1"/>
</dbReference>
<dbReference type="OrthoDB" id="1898560at2759"/>
<feature type="domain" description="CS" evidence="4">
    <location>
        <begin position="173"/>
        <end position="265"/>
    </location>
</feature>
<dbReference type="PROSITE" id="PS51048">
    <property type="entry name" value="SGS"/>
    <property type="match status" value="1"/>
</dbReference>
<evidence type="ECO:0000313" key="6">
    <source>
        <dbReference type="Proteomes" id="UP000799441"/>
    </source>
</evidence>
<dbReference type="InterPro" id="IPR011990">
    <property type="entry name" value="TPR-like_helical_dom_sf"/>
</dbReference>
<dbReference type="Pfam" id="PF05002">
    <property type="entry name" value="SGS"/>
    <property type="match status" value="1"/>
</dbReference>
<keyword evidence="6" id="KW-1185">Reference proteome</keyword>
<reference evidence="5" key="1">
    <citation type="journal article" date="2020" name="Stud. Mycol.">
        <title>101 Dothideomycetes genomes: a test case for predicting lifestyles and emergence of pathogens.</title>
        <authorList>
            <person name="Haridas S."/>
            <person name="Albert R."/>
            <person name="Binder M."/>
            <person name="Bloem J."/>
            <person name="Labutti K."/>
            <person name="Salamov A."/>
            <person name="Andreopoulos B."/>
            <person name="Baker S."/>
            <person name="Barry K."/>
            <person name="Bills G."/>
            <person name="Bluhm B."/>
            <person name="Cannon C."/>
            <person name="Castanera R."/>
            <person name="Culley D."/>
            <person name="Daum C."/>
            <person name="Ezra D."/>
            <person name="Gonzalez J."/>
            <person name="Henrissat B."/>
            <person name="Kuo A."/>
            <person name="Liang C."/>
            <person name="Lipzen A."/>
            <person name="Lutzoni F."/>
            <person name="Magnuson J."/>
            <person name="Mondo S."/>
            <person name="Nolan M."/>
            <person name="Ohm R."/>
            <person name="Pangilinan J."/>
            <person name="Park H.-J."/>
            <person name="Ramirez L."/>
            <person name="Alfaro M."/>
            <person name="Sun H."/>
            <person name="Tritt A."/>
            <person name="Yoshinaga Y."/>
            <person name="Zwiers L.-H."/>
            <person name="Turgeon B."/>
            <person name="Goodwin S."/>
            <person name="Spatafora J."/>
            <person name="Crous P."/>
            <person name="Grigoriev I."/>
        </authorList>
    </citation>
    <scope>NUCLEOTIDE SEQUENCE</scope>
    <source>
        <strain evidence="5">CBS 116435</strain>
    </source>
</reference>
<evidence type="ECO:0000256" key="2">
    <source>
        <dbReference type="SAM" id="MobiDB-lite"/>
    </source>
</evidence>
<dbReference type="InterPro" id="IPR007052">
    <property type="entry name" value="CS_dom"/>
</dbReference>
<evidence type="ECO:0000259" key="4">
    <source>
        <dbReference type="PROSITE" id="PS51203"/>
    </source>
</evidence>
<dbReference type="EMBL" id="MU003768">
    <property type="protein sequence ID" value="KAF2725134.1"/>
    <property type="molecule type" value="Genomic_DNA"/>
</dbReference>
<feature type="domain" description="SGS" evidence="3">
    <location>
        <begin position="305"/>
        <end position="391"/>
    </location>
</feature>
<dbReference type="InterPro" id="IPR008978">
    <property type="entry name" value="HSP20-like_chaperone"/>
</dbReference>
<gene>
    <name evidence="5" type="ORF">K431DRAFT_281108</name>
</gene>
<feature type="region of interest" description="Disordered" evidence="2">
    <location>
        <begin position="261"/>
        <end position="329"/>
    </location>
</feature>
<dbReference type="Gene3D" id="1.25.40.10">
    <property type="entry name" value="Tetratricopeptide repeat domain"/>
    <property type="match status" value="1"/>
</dbReference>
<feature type="region of interest" description="Disordered" evidence="2">
    <location>
        <begin position="364"/>
        <end position="391"/>
    </location>
</feature>
<dbReference type="InterPro" id="IPR007699">
    <property type="entry name" value="SGS_dom"/>
</dbReference>
<dbReference type="PROSITE" id="PS51203">
    <property type="entry name" value="CS"/>
    <property type="match status" value="1"/>
</dbReference>
<dbReference type="InterPro" id="IPR044563">
    <property type="entry name" value="Sgt1-like"/>
</dbReference>
<dbReference type="PANTHER" id="PTHR45862">
    <property type="entry name" value="PROTEIN SGT1 HOMOLOG"/>
    <property type="match status" value="1"/>
</dbReference>
<feature type="region of interest" description="Disordered" evidence="2">
    <location>
        <begin position="29"/>
        <end position="51"/>
    </location>
</feature>
<organism evidence="5 6">
    <name type="scientific">Polychaeton citri CBS 116435</name>
    <dbReference type="NCBI Taxonomy" id="1314669"/>
    <lineage>
        <taxon>Eukaryota</taxon>
        <taxon>Fungi</taxon>
        <taxon>Dikarya</taxon>
        <taxon>Ascomycota</taxon>
        <taxon>Pezizomycotina</taxon>
        <taxon>Dothideomycetes</taxon>
        <taxon>Dothideomycetidae</taxon>
        <taxon>Capnodiales</taxon>
        <taxon>Capnodiaceae</taxon>
        <taxon>Polychaeton</taxon>
    </lineage>
</organism>
<evidence type="ECO:0000313" key="5">
    <source>
        <dbReference type="EMBL" id="KAF2725134.1"/>
    </source>
</evidence>
<dbReference type="Gene3D" id="2.60.40.790">
    <property type="match status" value="1"/>
</dbReference>
<dbReference type="SUPFAM" id="SSF48452">
    <property type="entry name" value="TPR-like"/>
    <property type="match status" value="1"/>
</dbReference>
<name>A0A9P4QHS9_9PEZI</name>